<feature type="signal peptide" evidence="1">
    <location>
        <begin position="1"/>
        <end position="18"/>
    </location>
</feature>
<protein>
    <submittedName>
        <fullName evidence="4">Ephrin RBD domain-containing protein</fullName>
    </submittedName>
</protein>
<proteinExistence type="predicted"/>
<accession>A0A0R3PSC9</accession>
<dbReference type="Proteomes" id="UP000267027">
    <property type="component" value="Unassembled WGS sequence"/>
</dbReference>
<feature type="chain" id="PRO_5043130278" evidence="1">
    <location>
        <begin position="19"/>
        <end position="107"/>
    </location>
</feature>
<reference evidence="4" key="1">
    <citation type="submission" date="2017-02" db="UniProtKB">
        <authorList>
            <consortium name="WormBaseParasite"/>
        </authorList>
    </citation>
    <scope>IDENTIFICATION</scope>
</reference>
<sequence length="107" mass="12266">MTNRLYLLLATLVTSSLHHTYETSTQHPFVTPNNSSEIVLTCPPAEYFIQAHMAPDFESPHLVRRLDWFHDETLVASYQQVSGICPFFFHAPLLQSFLIVQFCLSLP</sequence>
<dbReference type="WBParaSite" id="ACOC_0000853201-mRNA-1">
    <property type="protein sequence ID" value="ACOC_0000853201-mRNA-1"/>
    <property type="gene ID" value="ACOC_0000853201"/>
</dbReference>
<evidence type="ECO:0000313" key="2">
    <source>
        <dbReference type="EMBL" id="VDM60118.1"/>
    </source>
</evidence>
<dbReference type="STRING" id="334426.A0A0R3PSC9"/>
<evidence type="ECO:0000313" key="4">
    <source>
        <dbReference type="WBParaSite" id="ACOC_0000853201-mRNA-1"/>
    </source>
</evidence>
<organism evidence="4">
    <name type="scientific">Angiostrongylus costaricensis</name>
    <name type="common">Nematode worm</name>
    <dbReference type="NCBI Taxonomy" id="334426"/>
    <lineage>
        <taxon>Eukaryota</taxon>
        <taxon>Metazoa</taxon>
        <taxon>Ecdysozoa</taxon>
        <taxon>Nematoda</taxon>
        <taxon>Chromadorea</taxon>
        <taxon>Rhabditida</taxon>
        <taxon>Rhabditina</taxon>
        <taxon>Rhabditomorpha</taxon>
        <taxon>Strongyloidea</taxon>
        <taxon>Metastrongylidae</taxon>
        <taxon>Angiostrongylus</taxon>
    </lineage>
</organism>
<gene>
    <name evidence="2" type="ORF">ACOC_LOCUS8533</name>
</gene>
<keyword evidence="3" id="KW-1185">Reference proteome</keyword>
<dbReference type="OrthoDB" id="5858301at2759"/>
<dbReference type="EMBL" id="UYYA01004169">
    <property type="protein sequence ID" value="VDM60118.1"/>
    <property type="molecule type" value="Genomic_DNA"/>
</dbReference>
<reference evidence="2 3" key="2">
    <citation type="submission" date="2018-11" db="EMBL/GenBank/DDBJ databases">
        <authorList>
            <consortium name="Pathogen Informatics"/>
        </authorList>
    </citation>
    <scope>NUCLEOTIDE SEQUENCE [LARGE SCALE GENOMIC DNA]</scope>
    <source>
        <strain evidence="2 3">Costa Rica</strain>
    </source>
</reference>
<evidence type="ECO:0000256" key="1">
    <source>
        <dbReference type="SAM" id="SignalP"/>
    </source>
</evidence>
<keyword evidence="1" id="KW-0732">Signal</keyword>
<evidence type="ECO:0000313" key="3">
    <source>
        <dbReference type="Proteomes" id="UP000267027"/>
    </source>
</evidence>
<dbReference type="AlphaFoldDB" id="A0A0R3PSC9"/>
<name>A0A0R3PSC9_ANGCS</name>